<protein>
    <submittedName>
        <fullName evidence="2">Uncharacterized protein</fullName>
    </submittedName>
</protein>
<proteinExistence type="predicted"/>
<dbReference type="AlphaFoldDB" id="A0AAV7VP25"/>
<evidence type="ECO:0000313" key="3">
    <source>
        <dbReference type="Proteomes" id="UP001066276"/>
    </source>
</evidence>
<gene>
    <name evidence="2" type="ORF">NDU88_006209</name>
</gene>
<sequence>MDGGTPTVTAARKTKEDGGCRVLRSSAAKLEQVEEKTPAALNADRLVRFLTTKSTAATTCNGTCGGGGPPSARSPQETLGSEASRRGAPIFTVLDTRMLTIALGTLVTPVPNEVWLVSRERNG</sequence>
<dbReference type="Proteomes" id="UP001066276">
    <property type="component" value="Chromosome 2_1"/>
</dbReference>
<dbReference type="EMBL" id="JANPWB010000003">
    <property type="protein sequence ID" value="KAJ1202409.1"/>
    <property type="molecule type" value="Genomic_DNA"/>
</dbReference>
<comment type="caution">
    <text evidence="2">The sequence shown here is derived from an EMBL/GenBank/DDBJ whole genome shotgun (WGS) entry which is preliminary data.</text>
</comment>
<accession>A0AAV7VP25</accession>
<organism evidence="2 3">
    <name type="scientific">Pleurodeles waltl</name>
    <name type="common">Iberian ribbed newt</name>
    <dbReference type="NCBI Taxonomy" id="8319"/>
    <lineage>
        <taxon>Eukaryota</taxon>
        <taxon>Metazoa</taxon>
        <taxon>Chordata</taxon>
        <taxon>Craniata</taxon>
        <taxon>Vertebrata</taxon>
        <taxon>Euteleostomi</taxon>
        <taxon>Amphibia</taxon>
        <taxon>Batrachia</taxon>
        <taxon>Caudata</taxon>
        <taxon>Salamandroidea</taxon>
        <taxon>Salamandridae</taxon>
        <taxon>Pleurodelinae</taxon>
        <taxon>Pleurodeles</taxon>
    </lineage>
</organism>
<evidence type="ECO:0000256" key="1">
    <source>
        <dbReference type="SAM" id="MobiDB-lite"/>
    </source>
</evidence>
<feature type="region of interest" description="Disordered" evidence="1">
    <location>
        <begin position="61"/>
        <end position="85"/>
    </location>
</feature>
<evidence type="ECO:0000313" key="2">
    <source>
        <dbReference type="EMBL" id="KAJ1202409.1"/>
    </source>
</evidence>
<reference evidence="2" key="1">
    <citation type="journal article" date="2022" name="bioRxiv">
        <title>Sequencing and chromosome-scale assembly of the giantPleurodeles waltlgenome.</title>
        <authorList>
            <person name="Brown T."/>
            <person name="Elewa A."/>
            <person name="Iarovenko S."/>
            <person name="Subramanian E."/>
            <person name="Araus A.J."/>
            <person name="Petzold A."/>
            <person name="Susuki M."/>
            <person name="Suzuki K.-i.T."/>
            <person name="Hayashi T."/>
            <person name="Toyoda A."/>
            <person name="Oliveira C."/>
            <person name="Osipova E."/>
            <person name="Leigh N.D."/>
            <person name="Simon A."/>
            <person name="Yun M.H."/>
        </authorList>
    </citation>
    <scope>NUCLEOTIDE SEQUENCE</scope>
    <source>
        <strain evidence="2">20211129_DDA</strain>
        <tissue evidence="2">Liver</tissue>
    </source>
</reference>
<keyword evidence="3" id="KW-1185">Reference proteome</keyword>
<name>A0AAV7VP25_PLEWA</name>